<reference evidence="8 9" key="1">
    <citation type="submission" date="2019-02" db="EMBL/GenBank/DDBJ databases">
        <title>Deep-cultivation of Planctomycetes and their phenomic and genomic characterization uncovers novel biology.</title>
        <authorList>
            <person name="Wiegand S."/>
            <person name="Jogler M."/>
            <person name="Boedeker C."/>
            <person name="Pinto D."/>
            <person name="Vollmers J."/>
            <person name="Rivas-Marin E."/>
            <person name="Kohn T."/>
            <person name="Peeters S.H."/>
            <person name="Heuer A."/>
            <person name="Rast P."/>
            <person name="Oberbeckmann S."/>
            <person name="Bunk B."/>
            <person name="Jeske O."/>
            <person name="Meyerdierks A."/>
            <person name="Storesund J.E."/>
            <person name="Kallscheuer N."/>
            <person name="Luecker S."/>
            <person name="Lage O.M."/>
            <person name="Pohl T."/>
            <person name="Merkel B.J."/>
            <person name="Hornburger P."/>
            <person name="Mueller R.-W."/>
            <person name="Bruemmer F."/>
            <person name="Labrenz M."/>
            <person name="Spormann A.M."/>
            <person name="Op den Camp H."/>
            <person name="Overmann J."/>
            <person name="Amann R."/>
            <person name="Jetten M.S.M."/>
            <person name="Mascher T."/>
            <person name="Medema M.H."/>
            <person name="Devos D.P."/>
            <person name="Kaster A.-K."/>
            <person name="Ovreas L."/>
            <person name="Rohde M."/>
            <person name="Galperin M.Y."/>
            <person name="Jogler C."/>
        </authorList>
    </citation>
    <scope>NUCLEOTIDE SEQUENCE [LARGE SCALE GENOMIC DNA]</scope>
    <source>
        <strain evidence="8 9">Pla85_3_4</strain>
    </source>
</reference>
<accession>A0A518E0G3</accession>
<evidence type="ECO:0000256" key="4">
    <source>
        <dbReference type="ARBA" id="ARBA00023136"/>
    </source>
</evidence>
<feature type="compositionally biased region" description="Polar residues" evidence="6">
    <location>
        <begin position="901"/>
        <end position="917"/>
    </location>
</feature>
<protein>
    <submittedName>
        <fullName evidence="8">Outer membrane efflux protein</fullName>
    </submittedName>
</protein>
<dbReference type="GO" id="GO:0009279">
    <property type="term" value="C:cell outer membrane"/>
    <property type="evidence" value="ECO:0007669"/>
    <property type="project" value="UniProtKB-SubCell"/>
</dbReference>
<keyword evidence="2" id="KW-1134">Transmembrane beta strand</keyword>
<evidence type="ECO:0000313" key="9">
    <source>
        <dbReference type="Proteomes" id="UP000317648"/>
    </source>
</evidence>
<feature type="compositionally biased region" description="Polar residues" evidence="6">
    <location>
        <begin position="828"/>
        <end position="840"/>
    </location>
</feature>
<keyword evidence="4" id="KW-0472">Membrane</keyword>
<dbReference type="InterPro" id="IPR051906">
    <property type="entry name" value="TolC-like"/>
</dbReference>
<dbReference type="GO" id="GO:1990281">
    <property type="term" value="C:efflux pump complex"/>
    <property type="evidence" value="ECO:0007669"/>
    <property type="project" value="TreeGrafter"/>
</dbReference>
<sequence length="1056" mass="115062" precursor="true">MKRVIASTLAIVMCITSVPGCAWNGGVGLFHGRNMDDLQAVSTDIEYPDVEAPSNAVTAGTGPPITINDDGPLEYWDLSLDEAIRLTLHNSTVLRDLGGAALLQPDTVKTVYSPALTETDGQFGVDAALSAFDASYSAEFFFEGNDRQLNNQFFGGGVRTLKQDLMQLDMDVTKKSAYGTQYTMRQFIEYDNNNSPGNLFTNGAYSVLMDAEVRHPLLQGGGLDFNRIAGPNGQPGTFNGVLIARIRNDISIAEFEIGVRNLISDVENAYWELYYAYRDLDGRVAARDRSLALWRAVHARAVVGGEGGEAKNEALAREQYYRLSEDVQNSLAGRVIEKSRTTTFRAFGGVQVNERRLRLAMGVPINDGRLIRPANEPATAKVIFDWDQAMVEALTTRAELRRQQWRVKQAELELLASRNFLLPTFDAIGRYRWRGFGHNLLNPNASDVPFDNAYQDLLTGNFQEWQLGFEFTYPIGFRQAHAQIRNAQLKLVREKAVLETQEREIVHDLSTWIAEVERAYVVAQTAFNRRLAAREQLEALDAEYAVTRETNTLDLVLQAQRRMVEAETTFFRVLSEYNLALKQVHFEKGSLLAYNGIQLSEGGWPEQAYHDAQELAHRRVARCRLMSYVFKKTPPVSLGPAPAPGLAPGDHVGLPGVPGLLDQPIGPDGVRLEAEQMIESIEDGIPTFDGEEIEGREMNGPSPDGKGANGQEAAGSREAAFLEETGPLFPPQQRESRTPFVASYPYGSFESSLAPVVELDPQLTVAQRQTQKAKTAGSASRALGDEQTAVAPARPAPLSAPPLPGNSDQPLTYGHVEPSAPLVVEKPSPSSVRTPESNIPSDALRLKAEPLTASPLPSNPGVVPQTVVPQNEATRLPESAGPPTVVPVVDLQPSAGRPFTDQRSAAQPGQGSTATGRKTSDKPPTFSPPRVMPQRPLAPAIEQRPSRPADFAPTPRAFAPPVVIQASGQEPAPVRSSSSPGSAPGGDWRSPTAGESRRMPAAPPIVPRAPVENLAPIVKKSQAMQPAAIETLAPVIDAKTYREQRERARNTAAPRP</sequence>
<dbReference type="EMBL" id="CP036433">
    <property type="protein sequence ID" value="QDU97575.1"/>
    <property type="molecule type" value="Genomic_DNA"/>
</dbReference>
<evidence type="ECO:0000256" key="1">
    <source>
        <dbReference type="ARBA" id="ARBA00004442"/>
    </source>
</evidence>
<dbReference type="AlphaFoldDB" id="A0A518E0G3"/>
<feature type="signal peptide" evidence="7">
    <location>
        <begin position="1"/>
        <end position="22"/>
    </location>
</feature>
<keyword evidence="5" id="KW-0998">Cell outer membrane</keyword>
<dbReference type="SUPFAM" id="SSF56954">
    <property type="entry name" value="Outer membrane efflux proteins (OEP)"/>
    <property type="match status" value="1"/>
</dbReference>
<comment type="subcellular location">
    <subcellularLocation>
        <location evidence="1">Cell outer membrane</location>
    </subcellularLocation>
</comment>
<dbReference type="PANTHER" id="PTHR30026">
    <property type="entry name" value="OUTER MEMBRANE PROTEIN TOLC"/>
    <property type="match status" value="1"/>
</dbReference>
<keyword evidence="3" id="KW-0812">Transmembrane</keyword>
<keyword evidence="7" id="KW-0732">Signal</keyword>
<evidence type="ECO:0000256" key="2">
    <source>
        <dbReference type="ARBA" id="ARBA00022452"/>
    </source>
</evidence>
<feature type="region of interest" description="Disordered" evidence="6">
    <location>
        <begin position="768"/>
        <end position="1007"/>
    </location>
</feature>
<dbReference type="GO" id="GO:0015562">
    <property type="term" value="F:efflux transmembrane transporter activity"/>
    <property type="evidence" value="ECO:0007669"/>
    <property type="project" value="InterPro"/>
</dbReference>
<organism evidence="8 9">
    <name type="scientific">Lignipirellula cremea</name>
    <dbReference type="NCBI Taxonomy" id="2528010"/>
    <lineage>
        <taxon>Bacteria</taxon>
        <taxon>Pseudomonadati</taxon>
        <taxon>Planctomycetota</taxon>
        <taxon>Planctomycetia</taxon>
        <taxon>Pirellulales</taxon>
        <taxon>Pirellulaceae</taxon>
        <taxon>Lignipirellula</taxon>
    </lineage>
</organism>
<evidence type="ECO:0000313" key="8">
    <source>
        <dbReference type="EMBL" id="QDU97575.1"/>
    </source>
</evidence>
<evidence type="ECO:0000256" key="5">
    <source>
        <dbReference type="ARBA" id="ARBA00023237"/>
    </source>
</evidence>
<feature type="compositionally biased region" description="Low complexity" evidence="6">
    <location>
        <begin position="971"/>
        <end position="986"/>
    </location>
</feature>
<keyword evidence="9" id="KW-1185">Reference proteome</keyword>
<gene>
    <name evidence="8" type="ORF">Pla8534_54250</name>
</gene>
<evidence type="ECO:0000256" key="6">
    <source>
        <dbReference type="SAM" id="MobiDB-lite"/>
    </source>
</evidence>
<feature type="compositionally biased region" description="Pro residues" evidence="6">
    <location>
        <begin position="794"/>
        <end position="804"/>
    </location>
</feature>
<dbReference type="KEGG" id="lcre:Pla8534_54250"/>
<feature type="chain" id="PRO_5022084272" evidence="7">
    <location>
        <begin position="23"/>
        <end position="1056"/>
    </location>
</feature>
<name>A0A518E0G3_9BACT</name>
<dbReference type="GO" id="GO:0015288">
    <property type="term" value="F:porin activity"/>
    <property type="evidence" value="ECO:0007669"/>
    <property type="project" value="TreeGrafter"/>
</dbReference>
<proteinExistence type="predicted"/>
<dbReference type="Gene3D" id="1.20.1600.10">
    <property type="entry name" value="Outer membrane efflux proteins (OEP)"/>
    <property type="match status" value="1"/>
</dbReference>
<dbReference type="RefSeq" id="WP_197442601.1">
    <property type="nucleotide sequence ID" value="NZ_CP036433.1"/>
</dbReference>
<evidence type="ECO:0000256" key="3">
    <source>
        <dbReference type="ARBA" id="ARBA00022692"/>
    </source>
</evidence>
<dbReference type="Proteomes" id="UP000317648">
    <property type="component" value="Chromosome"/>
</dbReference>
<evidence type="ECO:0000256" key="7">
    <source>
        <dbReference type="SAM" id="SignalP"/>
    </source>
</evidence>
<dbReference type="PANTHER" id="PTHR30026:SF23">
    <property type="entry name" value="TO APRF-PUTATIVE OUTER MEMBRANE EFFLUX PROTEIN OR SECRETED ALKALINE PHOSPHATASE-RELATED"/>
    <property type="match status" value="1"/>
</dbReference>
<feature type="region of interest" description="Disordered" evidence="6">
    <location>
        <begin position="691"/>
        <end position="716"/>
    </location>
</feature>